<dbReference type="Proteomes" id="UP001477870">
    <property type="component" value="Unassembled WGS sequence"/>
</dbReference>
<evidence type="ECO:0000256" key="5">
    <source>
        <dbReference type="ARBA" id="ARBA00022840"/>
    </source>
</evidence>
<dbReference type="PANTHER" id="PTHR15184:SF9">
    <property type="entry name" value="SPI-1 TYPE 3 SECRETION SYSTEM ATPASE"/>
    <property type="match status" value="1"/>
</dbReference>
<keyword evidence="2" id="KW-0813">Transport</keyword>
<dbReference type="InterPro" id="IPR050053">
    <property type="entry name" value="ATPase_alpha/beta_chains"/>
</dbReference>
<dbReference type="Gene3D" id="3.40.50.12240">
    <property type="match status" value="1"/>
</dbReference>
<evidence type="ECO:0000256" key="8">
    <source>
        <dbReference type="ARBA" id="ARBA00034006"/>
    </source>
</evidence>
<comment type="subcellular location">
    <subcellularLocation>
        <location evidence="1">Cytoplasm</location>
    </subcellularLocation>
</comment>
<evidence type="ECO:0000256" key="2">
    <source>
        <dbReference type="ARBA" id="ARBA00022448"/>
    </source>
</evidence>
<dbReference type="SMART" id="SM00382">
    <property type="entry name" value="AAA"/>
    <property type="match status" value="1"/>
</dbReference>
<keyword evidence="4" id="KW-0547">Nucleotide-binding</keyword>
<proteinExistence type="predicted"/>
<organism evidence="10 11">
    <name type="scientific">Ahrensia kielensis</name>
    <dbReference type="NCBI Taxonomy" id="76980"/>
    <lineage>
        <taxon>Bacteria</taxon>
        <taxon>Pseudomonadati</taxon>
        <taxon>Pseudomonadota</taxon>
        <taxon>Alphaproteobacteria</taxon>
        <taxon>Hyphomicrobiales</taxon>
        <taxon>Ahrensiaceae</taxon>
        <taxon>Ahrensia</taxon>
    </lineage>
</organism>
<comment type="caution">
    <text evidence="10">The sequence shown here is derived from an EMBL/GenBank/DDBJ whole genome shotgun (WGS) entry which is preliminary data.</text>
</comment>
<feature type="domain" description="AAA+ ATPase" evidence="9">
    <location>
        <begin position="160"/>
        <end position="344"/>
    </location>
</feature>
<dbReference type="Pfam" id="PF00006">
    <property type="entry name" value="ATP-synt_ab"/>
    <property type="match status" value="1"/>
</dbReference>
<dbReference type="RefSeq" id="WP_342848787.1">
    <property type="nucleotide sequence ID" value="NZ_JBBMQO010000007.1"/>
</dbReference>
<evidence type="ECO:0000313" key="11">
    <source>
        <dbReference type="Proteomes" id="UP001477870"/>
    </source>
</evidence>
<keyword evidence="7" id="KW-1278">Translocase</keyword>
<evidence type="ECO:0000256" key="7">
    <source>
        <dbReference type="ARBA" id="ARBA00022967"/>
    </source>
</evidence>
<evidence type="ECO:0000256" key="6">
    <source>
        <dbReference type="ARBA" id="ARBA00022927"/>
    </source>
</evidence>
<protein>
    <submittedName>
        <fullName evidence="10">FliI/YscN family ATPase</fullName>
    </submittedName>
</protein>
<dbReference type="InterPro" id="IPR027417">
    <property type="entry name" value="P-loop_NTPase"/>
</dbReference>
<dbReference type="InterPro" id="IPR000194">
    <property type="entry name" value="ATPase_F1/V1/A1_a/bsu_nucl-bd"/>
</dbReference>
<accession>A0ABU9T8L6</accession>
<keyword evidence="3" id="KW-0963">Cytoplasm</keyword>
<dbReference type="NCBIfam" id="TIGR01026">
    <property type="entry name" value="fliI_yscN"/>
    <property type="match status" value="1"/>
</dbReference>
<dbReference type="PROSITE" id="PS00152">
    <property type="entry name" value="ATPASE_ALPHA_BETA"/>
    <property type="match status" value="1"/>
</dbReference>
<reference evidence="10 11" key="1">
    <citation type="submission" date="2024-03" db="EMBL/GenBank/DDBJ databases">
        <title>Community enrichment and isolation of bacterial strains for fucoidan degradation.</title>
        <authorList>
            <person name="Sichert A."/>
        </authorList>
    </citation>
    <scope>NUCLEOTIDE SEQUENCE [LARGE SCALE GENOMIC DNA]</scope>
    <source>
        <strain evidence="10 11">AS62</strain>
    </source>
</reference>
<dbReference type="InterPro" id="IPR020003">
    <property type="entry name" value="ATPase_a/bsu_AS"/>
</dbReference>
<name>A0ABU9T8L6_9HYPH</name>
<dbReference type="SUPFAM" id="SSF52540">
    <property type="entry name" value="P-loop containing nucleoside triphosphate hydrolases"/>
    <property type="match status" value="1"/>
</dbReference>
<dbReference type="InterPro" id="IPR005714">
    <property type="entry name" value="ATPase_T3SS_FliI/YscN"/>
</dbReference>
<dbReference type="EMBL" id="JBBMQO010000007">
    <property type="protein sequence ID" value="MEM5502477.1"/>
    <property type="molecule type" value="Genomic_DNA"/>
</dbReference>
<keyword evidence="6" id="KW-0653">Protein transport</keyword>
<evidence type="ECO:0000256" key="3">
    <source>
        <dbReference type="ARBA" id="ARBA00022490"/>
    </source>
</evidence>
<dbReference type="InterPro" id="IPR040627">
    <property type="entry name" value="T3SS_ATPase_C"/>
</dbReference>
<dbReference type="InterPro" id="IPR003593">
    <property type="entry name" value="AAA+_ATPase"/>
</dbReference>
<dbReference type="PANTHER" id="PTHR15184">
    <property type="entry name" value="ATP SYNTHASE"/>
    <property type="match status" value="1"/>
</dbReference>
<gene>
    <name evidence="10" type="ORF">WNY59_12855</name>
</gene>
<evidence type="ECO:0000256" key="1">
    <source>
        <dbReference type="ARBA" id="ARBA00004496"/>
    </source>
</evidence>
<keyword evidence="11" id="KW-1185">Reference proteome</keyword>
<comment type="catalytic activity">
    <reaction evidence="8">
        <text>ATP + H2O + cellular proteinSide 1 = ADP + phosphate + cellular proteinSide 2.</text>
        <dbReference type="EC" id="7.4.2.8"/>
    </reaction>
</comment>
<keyword evidence="5" id="KW-0067">ATP-binding</keyword>
<evidence type="ECO:0000313" key="10">
    <source>
        <dbReference type="EMBL" id="MEM5502477.1"/>
    </source>
</evidence>
<dbReference type="Pfam" id="PF18269">
    <property type="entry name" value="T3SS_ATPase_C"/>
    <property type="match status" value="1"/>
</dbReference>
<sequence length="446" mass="47574">MSSLTELADTVAAGKFLTEPVAFGGRVKSLHSNSAVLEGMPSHLQLGDMVKLLHSGGSTRVEVVKISDESALGIPCEPMGGISPGAAALIDQAVKKRNAQEMLGRVVNAFGEPIDGESSISLAPIQNDAPVDSSPMKRGRVEMPIKTGIRLVDIFTPICVGQRLGIFAGSGVGKSTLLAMFAKTDDFQAVVISLVGERSREVREFVEDTLGPERLRKSIIVVATSDESAVMRKRAPVTAMEIARDLARQGKRVLCLVDSLTRYAHALREVAVTLGEPPVSRGYPSSVFTELPRLLEMAGPSETGSDGSVTLVATVLVDGDDHNDPVSDCLRGILDGHLVLDRGLANRGRLPAIDPAASISRLATRVWSESERGLVSKLKSMVTLFEESRDLRMMGGYQHGADADLDQAVSLVPVIYEFLKQGIDDPVSGDVFADLAAHLKQETASE</sequence>
<evidence type="ECO:0000259" key="9">
    <source>
        <dbReference type="SMART" id="SM00382"/>
    </source>
</evidence>
<evidence type="ECO:0000256" key="4">
    <source>
        <dbReference type="ARBA" id="ARBA00022741"/>
    </source>
</evidence>